<sequence>RPATIAELADKSREDLWDPNKHLKHWLRTAELARKSGKQHAENGDYERSFVQLARAATIILEKMPTHKDYHTLLSSSQRHNLVLVS</sequence>
<gene>
    <name evidence="1" type="ORF">BDM02DRAFT_3082246</name>
</gene>
<keyword evidence="2" id="KW-1185">Reference proteome</keyword>
<evidence type="ECO:0000313" key="2">
    <source>
        <dbReference type="Proteomes" id="UP000886501"/>
    </source>
</evidence>
<feature type="non-terminal residue" evidence="1">
    <location>
        <position position="86"/>
    </location>
</feature>
<feature type="non-terminal residue" evidence="1">
    <location>
        <position position="1"/>
    </location>
</feature>
<dbReference type="Proteomes" id="UP000886501">
    <property type="component" value="Unassembled WGS sequence"/>
</dbReference>
<comment type="caution">
    <text evidence="1">The sequence shown here is derived from an EMBL/GenBank/DDBJ whole genome shotgun (WGS) entry which is preliminary data.</text>
</comment>
<name>A0ACB6ZEK0_THEGA</name>
<proteinExistence type="predicted"/>
<accession>A0ACB6ZEK0</accession>
<dbReference type="EMBL" id="MU118017">
    <property type="protein sequence ID" value="KAF9648230.1"/>
    <property type="molecule type" value="Genomic_DNA"/>
</dbReference>
<evidence type="ECO:0000313" key="1">
    <source>
        <dbReference type="EMBL" id="KAF9648230.1"/>
    </source>
</evidence>
<reference evidence="1" key="2">
    <citation type="journal article" date="2020" name="Nat. Commun.">
        <title>Large-scale genome sequencing of mycorrhizal fungi provides insights into the early evolution of symbiotic traits.</title>
        <authorList>
            <person name="Miyauchi S."/>
            <person name="Kiss E."/>
            <person name="Kuo A."/>
            <person name="Drula E."/>
            <person name="Kohler A."/>
            <person name="Sanchez-Garcia M."/>
            <person name="Morin E."/>
            <person name="Andreopoulos B."/>
            <person name="Barry K.W."/>
            <person name="Bonito G."/>
            <person name="Buee M."/>
            <person name="Carver A."/>
            <person name="Chen C."/>
            <person name="Cichocki N."/>
            <person name="Clum A."/>
            <person name="Culley D."/>
            <person name="Crous P.W."/>
            <person name="Fauchery L."/>
            <person name="Girlanda M."/>
            <person name="Hayes R.D."/>
            <person name="Keri Z."/>
            <person name="LaButti K."/>
            <person name="Lipzen A."/>
            <person name="Lombard V."/>
            <person name="Magnuson J."/>
            <person name="Maillard F."/>
            <person name="Murat C."/>
            <person name="Nolan M."/>
            <person name="Ohm R.A."/>
            <person name="Pangilinan J."/>
            <person name="Pereira M.F."/>
            <person name="Perotto S."/>
            <person name="Peter M."/>
            <person name="Pfister S."/>
            <person name="Riley R."/>
            <person name="Sitrit Y."/>
            <person name="Stielow J.B."/>
            <person name="Szollosi G."/>
            <person name="Zifcakova L."/>
            <person name="Stursova M."/>
            <person name="Spatafora J.W."/>
            <person name="Tedersoo L."/>
            <person name="Vaario L.M."/>
            <person name="Yamada A."/>
            <person name="Yan M."/>
            <person name="Wang P."/>
            <person name="Xu J."/>
            <person name="Bruns T."/>
            <person name="Baldrian P."/>
            <person name="Vilgalys R."/>
            <person name="Dunand C."/>
            <person name="Henrissat B."/>
            <person name="Grigoriev I.V."/>
            <person name="Hibbett D."/>
            <person name="Nagy L.G."/>
            <person name="Martin F.M."/>
        </authorList>
    </citation>
    <scope>NUCLEOTIDE SEQUENCE</scope>
    <source>
        <strain evidence="1">P2</strain>
    </source>
</reference>
<reference evidence="1" key="1">
    <citation type="submission" date="2019-10" db="EMBL/GenBank/DDBJ databases">
        <authorList>
            <consortium name="DOE Joint Genome Institute"/>
            <person name="Kuo A."/>
            <person name="Miyauchi S."/>
            <person name="Kiss E."/>
            <person name="Drula E."/>
            <person name="Kohler A."/>
            <person name="Sanchez-Garcia M."/>
            <person name="Andreopoulos B."/>
            <person name="Barry K.W."/>
            <person name="Bonito G."/>
            <person name="Buee M."/>
            <person name="Carver A."/>
            <person name="Chen C."/>
            <person name="Cichocki N."/>
            <person name="Clum A."/>
            <person name="Culley D."/>
            <person name="Crous P.W."/>
            <person name="Fauchery L."/>
            <person name="Girlanda M."/>
            <person name="Hayes R."/>
            <person name="Keri Z."/>
            <person name="Labutti K."/>
            <person name="Lipzen A."/>
            <person name="Lombard V."/>
            <person name="Magnuson J."/>
            <person name="Maillard F."/>
            <person name="Morin E."/>
            <person name="Murat C."/>
            <person name="Nolan M."/>
            <person name="Ohm R."/>
            <person name="Pangilinan J."/>
            <person name="Pereira M."/>
            <person name="Perotto S."/>
            <person name="Peter M."/>
            <person name="Riley R."/>
            <person name="Sitrit Y."/>
            <person name="Stielow B."/>
            <person name="Szollosi G."/>
            <person name="Zifcakova L."/>
            <person name="Stursova M."/>
            <person name="Spatafora J.W."/>
            <person name="Tedersoo L."/>
            <person name="Vaario L.-M."/>
            <person name="Yamada A."/>
            <person name="Yan M."/>
            <person name="Wang P."/>
            <person name="Xu J."/>
            <person name="Bruns T."/>
            <person name="Baldrian P."/>
            <person name="Vilgalys R."/>
            <person name="Henrissat B."/>
            <person name="Grigoriev I.V."/>
            <person name="Hibbett D."/>
            <person name="Nagy L.G."/>
            <person name="Martin F.M."/>
        </authorList>
    </citation>
    <scope>NUCLEOTIDE SEQUENCE</scope>
    <source>
        <strain evidence="1">P2</strain>
    </source>
</reference>
<protein>
    <submittedName>
        <fullName evidence="1">Uncharacterized protein</fullName>
    </submittedName>
</protein>
<organism evidence="1 2">
    <name type="scientific">Thelephora ganbajun</name>
    <name type="common">Ganba fungus</name>
    <dbReference type="NCBI Taxonomy" id="370292"/>
    <lineage>
        <taxon>Eukaryota</taxon>
        <taxon>Fungi</taxon>
        <taxon>Dikarya</taxon>
        <taxon>Basidiomycota</taxon>
        <taxon>Agaricomycotina</taxon>
        <taxon>Agaricomycetes</taxon>
        <taxon>Thelephorales</taxon>
        <taxon>Thelephoraceae</taxon>
        <taxon>Thelephora</taxon>
    </lineage>
</organism>